<comment type="caution">
    <text evidence="1">The sequence shown here is derived from an EMBL/GenBank/DDBJ whole genome shotgun (WGS) entry which is preliminary data.</text>
</comment>
<proteinExistence type="predicted"/>
<name>A0A0F9FD05_9ZZZZ</name>
<dbReference type="AlphaFoldDB" id="A0A0F9FD05"/>
<protein>
    <submittedName>
        <fullName evidence="1">Uncharacterized protein</fullName>
    </submittedName>
</protein>
<organism evidence="1">
    <name type="scientific">marine sediment metagenome</name>
    <dbReference type="NCBI Taxonomy" id="412755"/>
    <lineage>
        <taxon>unclassified sequences</taxon>
        <taxon>metagenomes</taxon>
        <taxon>ecological metagenomes</taxon>
    </lineage>
</organism>
<accession>A0A0F9FD05</accession>
<reference evidence="1" key="1">
    <citation type="journal article" date="2015" name="Nature">
        <title>Complex archaea that bridge the gap between prokaryotes and eukaryotes.</title>
        <authorList>
            <person name="Spang A."/>
            <person name="Saw J.H."/>
            <person name="Jorgensen S.L."/>
            <person name="Zaremba-Niedzwiedzka K."/>
            <person name="Martijn J."/>
            <person name="Lind A.E."/>
            <person name="van Eijk R."/>
            <person name="Schleper C."/>
            <person name="Guy L."/>
            <person name="Ettema T.J."/>
        </authorList>
    </citation>
    <scope>NUCLEOTIDE SEQUENCE</scope>
</reference>
<evidence type="ECO:0000313" key="1">
    <source>
        <dbReference type="EMBL" id="KKL55170.1"/>
    </source>
</evidence>
<feature type="non-terminal residue" evidence="1">
    <location>
        <position position="1"/>
    </location>
</feature>
<sequence length="98" mass="11058">TKAQEWDAQGPVPGKYRARLNNRVPYIVEVRLDLTKECAECGAPDCKAHIGRKHIGQLLKFGRNTALEGMKFADKAITFEMIYKLYTGDAFPNEEALE</sequence>
<dbReference type="EMBL" id="LAZR01030935">
    <property type="protein sequence ID" value="KKL55170.1"/>
    <property type="molecule type" value="Genomic_DNA"/>
</dbReference>
<gene>
    <name evidence="1" type="ORF">LCGC14_2258050</name>
</gene>